<feature type="compositionally biased region" description="Basic and acidic residues" evidence="2">
    <location>
        <begin position="65"/>
        <end position="75"/>
    </location>
</feature>
<protein>
    <submittedName>
        <fullName evidence="4">Uncharacterized protein LOC115019708</fullName>
    </submittedName>
</protein>
<dbReference type="InParanoid" id="A0A6J2R2X4"/>
<dbReference type="Proteomes" id="UP000504630">
    <property type="component" value="Chromosome 15"/>
</dbReference>
<evidence type="ECO:0000313" key="4">
    <source>
        <dbReference type="RefSeq" id="XP_029305093.1"/>
    </source>
</evidence>
<evidence type="ECO:0000256" key="1">
    <source>
        <dbReference type="SAM" id="Coils"/>
    </source>
</evidence>
<reference evidence="4" key="1">
    <citation type="submission" date="2025-08" db="UniProtKB">
        <authorList>
            <consortium name="RefSeq"/>
        </authorList>
    </citation>
    <scope>IDENTIFICATION</scope>
</reference>
<proteinExistence type="predicted"/>
<dbReference type="GeneID" id="115019708"/>
<keyword evidence="3" id="KW-1185">Reference proteome</keyword>
<dbReference type="KEGG" id="cgob:115019708"/>
<evidence type="ECO:0000313" key="3">
    <source>
        <dbReference type="Proteomes" id="UP000504630"/>
    </source>
</evidence>
<accession>A0A6J2R2X4</accession>
<organism evidence="3 4">
    <name type="scientific">Cottoperca gobio</name>
    <name type="common">Frogmouth</name>
    <name type="synonym">Aphritis gobio</name>
    <dbReference type="NCBI Taxonomy" id="56716"/>
    <lineage>
        <taxon>Eukaryota</taxon>
        <taxon>Metazoa</taxon>
        <taxon>Chordata</taxon>
        <taxon>Craniata</taxon>
        <taxon>Vertebrata</taxon>
        <taxon>Euteleostomi</taxon>
        <taxon>Actinopterygii</taxon>
        <taxon>Neopterygii</taxon>
        <taxon>Teleostei</taxon>
        <taxon>Neoteleostei</taxon>
        <taxon>Acanthomorphata</taxon>
        <taxon>Eupercaria</taxon>
        <taxon>Perciformes</taxon>
        <taxon>Notothenioidei</taxon>
        <taxon>Bovichtidae</taxon>
        <taxon>Cottoperca</taxon>
    </lineage>
</organism>
<name>A0A6J2R2X4_COTGO</name>
<sequence length="261" mass="29602">MLARRRKVDPLSDCPLGDGWKVVELDLDRKMSAALVKCFFTYRGCDSVMKLCELGSHSLDCPHKPPGDLDAKADRDGDESSDAKSTARQDDILAVCKLHGFLGTPTVEKQLQALDKEYQQLREQGQSSRADYVQTLYIWLSKKSGKDSRAAVRDEESCVHRALMKYLDAWSLSPDSCEYSLRSRAPWHCARCILPSDSSQGWLCYNRSRKPLRTQRRRQLCSYIRDWSTLSHSAAARASASCEAFSLWASCSRETHCLRRP</sequence>
<keyword evidence="1" id="KW-0175">Coiled coil</keyword>
<evidence type="ECO:0000256" key="2">
    <source>
        <dbReference type="SAM" id="MobiDB-lite"/>
    </source>
</evidence>
<feature type="region of interest" description="Disordered" evidence="2">
    <location>
        <begin position="65"/>
        <end position="86"/>
    </location>
</feature>
<dbReference type="RefSeq" id="XP_029305093.1">
    <property type="nucleotide sequence ID" value="XM_029449233.1"/>
</dbReference>
<feature type="coiled-coil region" evidence="1">
    <location>
        <begin position="104"/>
        <end position="131"/>
    </location>
</feature>
<dbReference type="AlphaFoldDB" id="A0A6J2R2X4"/>
<gene>
    <name evidence="4" type="primary">LOC115019708</name>
</gene>
<dbReference type="OrthoDB" id="9991317at2759"/>